<evidence type="ECO:0000256" key="5">
    <source>
        <dbReference type="SAM" id="Phobius"/>
    </source>
</evidence>
<organism evidence="6 7">
    <name type="scientific">Aspergillus udagawae</name>
    <dbReference type="NCBI Taxonomy" id="91492"/>
    <lineage>
        <taxon>Eukaryota</taxon>
        <taxon>Fungi</taxon>
        <taxon>Dikarya</taxon>
        <taxon>Ascomycota</taxon>
        <taxon>Pezizomycotina</taxon>
        <taxon>Eurotiomycetes</taxon>
        <taxon>Eurotiomycetidae</taxon>
        <taxon>Eurotiales</taxon>
        <taxon>Aspergillaceae</taxon>
        <taxon>Aspergillus</taxon>
        <taxon>Aspergillus subgen. Fumigati</taxon>
    </lineage>
</organism>
<keyword evidence="2 5" id="KW-0812">Transmembrane</keyword>
<comment type="caution">
    <text evidence="6">The sequence shown here is derived from an EMBL/GenBank/DDBJ whole genome shotgun (WGS) entry which is preliminary data.</text>
</comment>
<feature type="transmembrane region" description="Helical" evidence="5">
    <location>
        <begin position="123"/>
        <end position="141"/>
    </location>
</feature>
<evidence type="ECO:0000313" key="7">
    <source>
        <dbReference type="Proteomes" id="UP000036893"/>
    </source>
</evidence>
<accession>A0A8E0R076</accession>
<feature type="transmembrane region" description="Helical" evidence="5">
    <location>
        <begin position="161"/>
        <end position="184"/>
    </location>
</feature>
<dbReference type="PANTHER" id="PTHR31465:SF1">
    <property type="entry name" value="PROTEIN RTA1-RELATED"/>
    <property type="match status" value="1"/>
</dbReference>
<name>A0A8E0R076_9EURO</name>
<feature type="transmembrane region" description="Helical" evidence="5">
    <location>
        <begin position="205"/>
        <end position="227"/>
    </location>
</feature>
<dbReference type="GeneID" id="66997630"/>
<evidence type="ECO:0000256" key="1">
    <source>
        <dbReference type="ARBA" id="ARBA00004141"/>
    </source>
</evidence>
<feature type="transmembrane region" description="Helical" evidence="5">
    <location>
        <begin position="47"/>
        <end position="70"/>
    </location>
</feature>
<keyword evidence="4 5" id="KW-0472">Membrane</keyword>
<protein>
    <recommendedName>
        <fullName evidence="8">Protein RTM1</fullName>
    </recommendedName>
</protein>
<dbReference type="Pfam" id="PF04479">
    <property type="entry name" value="RTA1"/>
    <property type="match status" value="1"/>
</dbReference>
<keyword evidence="3 5" id="KW-1133">Transmembrane helix</keyword>
<feature type="transmembrane region" description="Helical" evidence="5">
    <location>
        <begin position="239"/>
        <end position="259"/>
    </location>
</feature>
<evidence type="ECO:0000256" key="3">
    <source>
        <dbReference type="ARBA" id="ARBA00022989"/>
    </source>
</evidence>
<dbReference type="Proteomes" id="UP000036893">
    <property type="component" value="Unassembled WGS sequence"/>
</dbReference>
<feature type="transmembrane region" description="Helical" evidence="5">
    <location>
        <begin position="82"/>
        <end position="111"/>
    </location>
</feature>
<sequence length="291" mass="33107">MTDSSDSNEVVFAFYRYDPSMGAAVLFTLLFIGTTGYHVFQMFKSHTWFFIPFVIGGIFEIIGYIGRAMSSKQTPDWTLGPYVVQTLCLLLAPALLAASVYMLLGRIILLLQAEPHALLRRKWLTKIFVTGDVLSFLLQGAGGGIQSSGSLENMKNGEHIIVVGLFVQIFFFGFFIITASHFYWKLKKYPIPRACTSDIPWSKHLHVLYLASFLIMIRSVFRLAEYIQGNNGYLLHYEIYLYIFDAVLMFITMVTFNVVHPCEIAQLLRRASDYELTRPSANKPYERSLVG</sequence>
<reference evidence="6" key="1">
    <citation type="journal article" date="2015" name="Genome Announc.">
        <title>Draft Genome Sequence of the Pathogenic Filamentous Fungus Aspergillus udagawae Strain IFM 46973T.</title>
        <authorList>
            <person name="Kusuya Y."/>
            <person name="Takahashi-Nakaguchi A."/>
            <person name="Takahashi H."/>
            <person name="Yaguchi T."/>
        </authorList>
    </citation>
    <scope>NUCLEOTIDE SEQUENCE</scope>
    <source>
        <strain evidence="6">IFM 46973</strain>
    </source>
</reference>
<dbReference type="AlphaFoldDB" id="A0A8E0R076"/>
<dbReference type="RefSeq" id="XP_043150931.1">
    <property type="nucleotide sequence ID" value="XM_043294996.1"/>
</dbReference>
<dbReference type="InterPro" id="IPR007568">
    <property type="entry name" value="RTA1"/>
</dbReference>
<dbReference type="PANTHER" id="PTHR31465">
    <property type="entry name" value="PROTEIN RTA1-RELATED"/>
    <property type="match status" value="1"/>
</dbReference>
<comment type="subcellular location">
    <subcellularLocation>
        <location evidence="1">Membrane</location>
        <topology evidence="1">Multi-pass membrane protein</topology>
    </subcellularLocation>
</comment>
<evidence type="ECO:0008006" key="8">
    <source>
        <dbReference type="Google" id="ProtNLM"/>
    </source>
</evidence>
<feature type="transmembrane region" description="Helical" evidence="5">
    <location>
        <begin position="20"/>
        <end position="40"/>
    </location>
</feature>
<evidence type="ECO:0000313" key="6">
    <source>
        <dbReference type="EMBL" id="GIC93665.1"/>
    </source>
</evidence>
<dbReference type="EMBL" id="BBXM02000008">
    <property type="protein sequence ID" value="GIC93665.1"/>
    <property type="molecule type" value="Genomic_DNA"/>
</dbReference>
<proteinExistence type="predicted"/>
<evidence type="ECO:0000256" key="4">
    <source>
        <dbReference type="ARBA" id="ARBA00023136"/>
    </source>
</evidence>
<dbReference type="GO" id="GO:0016020">
    <property type="term" value="C:membrane"/>
    <property type="evidence" value="ECO:0007669"/>
    <property type="project" value="UniProtKB-SubCell"/>
</dbReference>
<evidence type="ECO:0000256" key="2">
    <source>
        <dbReference type="ARBA" id="ARBA00022692"/>
    </source>
</evidence>
<gene>
    <name evidence="6" type="ORF">Aud_010153</name>
</gene>
<reference evidence="6" key="2">
    <citation type="submission" date="2021-01" db="EMBL/GenBank/DDBJ databases">
        <title>Pan-genome distribution and transcriptional activeness of fungal secondary metabolism genes in Aspergillus section Fumigati.</title>
        <authorList>
            <person name="Takahashi H."/>
            <person name="Umemura M."/>
            <person name="Ninomiya A."/>
            <person name="Kusuya Y."/>
            <person name="Urayama S."/>
            <person name="Shimizu M."/>
            <person name="Watanabe A."/>
            <person name="Kamei K."/>
            <person name="Yaguchi T."/>
            <person name="Hagiwara D."/>
        </authorList>
    </citation>
    <scope>NUCLEOTIDE SEQUENCE</scope>
    <source>
        <strain evidence="6">IFM 46973</strain>
    </source>
</reference>